<evidence type="ECO:0000313" key="3">
    <source>
        <dbReference type="Proteomes" id="UP000280307"/>
    </source>
</evidence>
<keyword evidence="1" id="KW-0472">Membrane</keyword>
<organism evidence="2 3">
    <name type="scientific">Candidatus Viridilinea halotolerans</name>
    <dbReference type="NCBI Taxonomy" id="2491704"/>
    <lineage>
        <taxon>Bacteria</taxon>
        <taxon>Bacillati</taxon>
        <taxon>Chloroflexota</taxon>
        <taxon>Chloroflexia</taxon>
        <taxon>Chloroflexales</taxon>
        <taxon>Chloroflexineae</taxon>
        <taxon>Oscillochloridaceae</taxon>
        <taxon>Candidatus Viridilinea</taxon>
    </lineage>
</organism>
<feature type="transmembrane region" description="Helical" evidence="1">
    <location>
        <begin position="12"/>
        <end position="32"/>
    </location>
</feature>
<gene>
    <name evidence="2" type="ORF">EI684_00670</name>
</gene>
<feature type="transmembrane region" description="Helical" evidence="1">
    <location>
        <begin position="134"/>
        <end position="162"/>
    </location>
</feature>
<feature type="transmembrane region" description="Helical" evidence="1">
    <location>
        <begin position="200"/>
        <end position="218"/>
    </location>
</feature>
<name>A0A426UBM5_9CHLR</name>
<sequence>MPLFAHHTPQSRRLLIALSIGLVMGLLTQMLYPSFAGRLTDLGWPFNAARDLLAQRDPYRHTPSAQLVPYPLTAAVLVLPLAILPSTLGLSLLFGGTSGLLAYGLIREGHYWRLLVFLSPAYFAAFRFMQWSPIFMAIYFFPFFAPMLLAKPTLAIPVALAIPWTPRRIAACIGVGLLSLLFMPTWPLRWLEQTNSYGGFIPIISIFGPLFLLTARWWRQLPARIFFLLSIMPQHRFFYDQLLLWMIPQTRNQMLFLTISSWLAFGYIYQSSLSFWESAPFILALIYLPACLIVIWQQPVGQRLVARLWAK</sequence>
<dbReference type="AlphaFoldDB" id="A0A426UBM5"/>
<keyword evidence="1" id="KW-0812">Transmembrane</keyword>
<keyword evidence="1" id="KW-1133">Transmembrane helix</keyword>
<evidence type="ECO:0008006" key="4">
    <source>
        <dbReference type="Google" id="ProtNLM"/>
    </source>
</evidence>
<dbReference type="EMBL" id="RSAS01000028">
    <property type="protein sequence ID" value="RRR78151.1"/>
    <property type="molecule type" value="Genomic_DNA"/>
</dbReference>
<comment type="caution">
    <text evidence="2">The sequence shown here is derived from an EMBL/GenBank/DDBJ whole genome shotgun (WGS) entry which is preliminary data.</text>
</comment>
<reference evidence="2 3" key="1">
    <citation type="submission" date="2018-12" db="EMBL/GenBank/DDBJ databases">
        <title>Genome Sequence of Candidatus Viridilinea halotolerans isolated from saline sulfide-rich spring.</title>
        <authorList>
            <person name="Grouzdev D.S."/>
            <person name="Burganskaya E.I."/>
            <person name="Krutkina M.S."/>
            <person name="Sukhacheva M.V."/>
            <person name="Gorlenko V.M."/>
        </authorList>
    </citation>
    <scope>NUCLEOTIDE SEQUENCE [LARGE SCALE GENOMIC DNA]</scope>
    <source>
        <strain evidence="2">Chok-6</strain>
    </source>
</reference>
<feature type="transmembrane region" description="Helical" evidence="1">
    <location>
        <begin position="278"/>
        <end position="296"/>
    </location>
</feature>
<evidence type="ECO:0000256" key="1">
    <source>
        <dbReference type="SAM" id="Phobius"/>
    </source>
</evidence>
<feature type="transmembrane region" description="Helical" evidence="1">
    <location>
        <begin position="169"/>
        <end position="188"/>
    </location>
</feature>
<accession>A0A426UBM5</accession>
<proteinExistence type="predicted"/>
<feature type="transmembrane region" description="Helical" evidence="1">
    <location>
        <begin position="77"/>
        <end position="103"/>
    </location>
</feature>
<feature type="transmembrane region" description="Helical" evidence="1">
    <location>
        <begin position="110"/>
        <end position="128"/>
    </location>
</feature>
<dbReference type="Proteomes" id="UP000280307">
    <property type="component" value="Unassembled WGS sequence"/>
</dbReference>
<protein>
    <recommendedName>
        <fullName evidence="4">DUF2029 domain-containing protein</fullName>
    </recommendedName>
</protein>
<evidence type="ECO:0000313" key="2">
    <source>
        <dbReference type="EMBL" id="RRR78151.1"/>
    </source>
</evidence>